<organism evidence="1 2">
    <name type="scientific">Heterodera schachtii</name>
    <name type="common">Sugarbeet cyst nematode worm</name>
    <name type="synonym">Tylenchus schachtii</name>
    <dbReference type="NCBI Taxonomy" id="97005"/>
    <lineage>
        <taxon>Eukaryota</taxon>
        <taxon>Metazoa</taxon>
        <taxon>Ecdysozoa</taxon>
        <taxon>Nematoda</taxon>
        <taxon>Chromadorea</taxon>
        <taxon>Rhabditida</taxon>
        <taxon>Tylenchina</taxon>
        <taxon>Tylenchomorpha</taxon>
        <taxon>Tylenchoidea</taxon>
        <taxon>Heteroderidae</taxon>
        <taxon>Heteroderinae</taxon>
        <taxon>Heterodera</taxon>
    </lineage>
</organism>
<protein>
    <submittedName>
        <fullName evidence="1">Uncharacterized protein</fullName>
    </submittedName>
</protein>
<name>A0ABD2IIL9_HETSC</name>
<dbReference type="Proteomes" id="UP001620645">
    <property type="component" value="Unassembled WGS sequence"/>
</dbReference>
<evidence type="ECO:0000313" key="2">
    <source>
        <dbReference type="Proteomes" id="UP001620645"/>
    </source>
</evidence>
<evidence type="ECO:0000313" key="1">
    <source>
        <dbReference type="EMBL" id="KAL3076043.1"/>
    </source>
</evidence>
<keyword evidence="2" id="KW-1185">Reference proteome</keyword>
<gene>
    <name evidence="1" type="ORF">niasHS_013043</name>
</gene>
<accession>A0ABD2IIL9</accession>
<reference evidence="1 2" key="1">
    <citation type="submission" date="2024-10" db="EMBL/GenBank/DDBJ databases">
        <authorList>
            <person name="Kim D."/>
        </authorList>
    </citation>
    <scope>NUCLEOTIDE SEQUENCE [LARGE SCALE GENOMIC DNA]</scope>
    <source>
        <strain evidence="1">Taebaek</strain>
    </source>
</reference>
<comment type="caution">
    <text evidence="1">The sequence shown here is derived from an EMBL/GenBank/DDBJ whole genome shotgun (WGS) entry which is preliminary data.</text>
</comment>
<dbReference type="EMBL" id="JBICCN010000344">
    <property type="protein sequence ID" value="KAL3076043.1"/>
    <property type="molecule type" value="Genomic_DNA"/>
</dbReference>
<dbReference type="AlphaFoldDB" id="A0ABD2IIL9"/>
<proteinExistence type="predicted"/>
<sequence length="181" mass="21485">MEEKRKKFVNFMSSGQQKHSFVRNCEAWKFWHEVSSTFVKRSLFNENTKEEMQKRKIVDIKKINCEKMEKVLSQMGEAKQKNAETDLAEFYLLDLELGHFNAIRFLLGLNGNGEKWKFSEFLDFYQLPKESNFAFQLRILHINNAKEKLIQIKKEMKQLLDGKHWAILEFEALTYLAPGLL</sequence>